<comment type="caution">
    <text evidence="1">The sequence shown here is derived from an EMBL/GenBank/DDBJ whole genome shotgun (WGS) entry which is preliminary data.</text>
</comment>
<keyword evidence="2" id="KW-1185">Reference proteome</keyword>
<evidence type="ECO:0000313" key="1">
    <source>
        <dbReference type="EMBL" id="KAJ1881641.1"/>
    </source>
</evidence>
<dbReference type="EMBL" id="JANBPG010003350">
    <property type="protein sequence ID" value="KAJ1881641.1"/>
    <property type="molecule type" value="Genomic_DNA"/>
</dbReference>
<dbReference type="Proteomes" id="UP001150581">
    <property type="component" value="Unassembled WGS sequence"/>
</dbReference>
<name>A0ACC1HYJ0_9FUNG</name>
<gene>
    <name evidence="1" type="ORF">LPJ66_011285</name>
</gene>
<sequence>GLVATPAFVVEGPTVQRLFGSRVDAVPERQHSPDNTKRRTMQSEYRSSRHAPSLSTDSSMESGLTPASASSTETAVDGHDLDCRGFGAMSIGKPGVGSRRTMTEVPPMPTDHLSTSVDSKAAMQRLSHRPSIGAMGKGSMVKVKIRVGDDMVALRLPSELTLNELKTRIALRLNSEEPSRLPPTISQIAYFGPTGESEPLSDDQDWATALLITNYKPILTIVQ</sequence>
<accession>A0ACC1HYJ0</accession>
<organism evidence="1 2">
    <name type="scientific">Kickxella alabastrina</name>
    <dbReference type="NCBI Taxonomy" id="61397"/>
    <lineage>
        <taxon>Eukaryota</taxon>
        <taxon>Fungi</taxon>
        <taxon>Fungi incertae sedis</taxon>
        <taxon>Zoopagomycota</taxon>
        <taxon>Kickxellomycotina</taxon>
        <taxon>Kickxellomycetes</taxon>
        <taxon>Kickxellales</taxon>
        <taxon>Kickxellaceae</taxon>
        <taxon>Kickxella</taxon>
    </lineage>
</organism>
<evidence type="ECO:0000313" key="2">
    <source>
        <dbReference type="Proteomes" id="UP001150581"/>
    </source>
</evidence>
<reference evidence="1" key="1">
    <citation type="submission" date="2022-07" db="EMBL/GenBank/DDBJ databases">
        <title>Phylogenomic reconstructions and comparative analyses of Kickxellomycotina fungi.</title>
        <authorList>
            <person name="Reynolds N.K."/>
            <person name="Stajich J.E."/>
            <person name="Barry K."/>
            <person name="Grigoriev I.V."/>
            <person name="Crous P."/>
            <person name="Smith M.E."/>
        </authorList>
    </citation>
    <scope>NUCLEOTIDE SEQUENCE</scope>
    <source>
        <strain evidence="1">Benny 63K</strain>
    </source>
</reference>
<feature type="non-terminal residue" evidence="1">
    <location>
        <position position="1"/>
    </location>
</feature>
<proteinExistence type="predicted"/>
<protein>
    <submittedName>
        <fullName evidence="1">Uncharacterized protein</fullName>
    </submittedName>
</protein>